<reference evidence="14" key="1">
    <citation type="journal article" date="2017" name="Nature">
        <title>The sunflower genome provides insights into oil metabolism, flowering and Asterid evolution.</title>
        <authorList>
            <person name="Badouin H."/>
            <person name="Gouzy J."/>
            <person name="Grassa C.J."/>
            <person name="Murat F."/>
            <person name="Staton S.E."/>
            <person name="Cottret L."/>
            <person name="Lelandais-Briere C."/>
            <person name="Owens G.L."/>
            <person name="Carrere S."/>
            <person name="Mayjonade B."/>
            <person name="Legrand L."/>
            <person name="Gill N."/>
            <person name="Kane N.C."/>
            <person name="Bowers J.E."/>
            <person name="Hubner S."/>
            <person name="Bellec A."/>
            <person name="Berard A."/>
            <person name="Berges H."/>
            <person name="Blanchet N."/>
            <person name="Boniface M.C."/>
            <person name="Brunel D."/>
            <person name="Catrice O."/>
            <person name="Chaidir N."/>
            <person name="Claudel C."/>
            <person name="Donnadieu C."/>
            <person name="Faraut T."/>
            <person name="Fievet G."/>
            <person name="Helmstetter N."/>
            <person name="King M."/>
            <person name="Knapp S.J."/>
            <person name="Lai Z."/>
            <person name="Le Paslier M.C."/>
            <person name="Lippi Y."/>
            <person name="Lorenzon L."/>
            <person name="Mandel J.R."/>
            <person name="Marage G."/>
            <person name="Marchand G."/>
            <person name="Marquand E."/>
            <person name="Bret-Mestries E."/>
            <person name="Morien E."/>
            <person name="Nambeesan S."/>
            <person name="Nguyen T."/>
            <person name="Pegot-Espagnet P."/>
            <person name="Pouilly N."/>
            <person name="Raftis F."/>
            <person name="Sallet E."/>
            <person name="Schiex T."/>
            <person name="Thomas J."/>
            <person name="Vandecasteele C."/>
            <person name="Vares D."/>
            <person name="Vear F."/>
            <person name="Vautrin S."/>
            <person name="Crespi M."/>
            <person name="Mangin B."/>
            <person name="Burke J.M."/>
            <person name="Salse J."/>
            <person name="Munos S."/>
            <person name="Vincourt P."/>
            <person name="Rieseberg L.H."/>
            <person name="Langlade N.B."/>
        </authorList>
    </citation>
    <scope>NUCLEOTIDE SEQUENCE [LARGE SCALE GENOMIC DNA]</scope>
    <source>
        <strain evidence="14">cv. SF193</strain>
    </source>
</reference>
<comment type="subcellular location">
    <subcellularLocation>
        <location evidence="1">Nucleus</location>
    </subcellularLocation>
</comment>
<dbReference type="InParanoid" id="A0A251V0U8"/>
<keyword evidence="14" id="KW-1185">Reference proteome</keyword>
<dbReference type="EMBL" id="CM007893">
    <property type="protein sequence ID" value="OTG28893.1"/>
    <property type="molecule type" value="Genomic_DNA"/>
</dbReference>
<dbReference type="Gene3D" id="1.10.10.10">
    <property type="entry name" value="Winged helix-like DNA-binding domain superfamily/Winged helix DNA-binding domain"/>
    <property type="match status" value="1"/>
</dbReference>
<evidence type="ECO:0000256" key="7">
    <source>
        <dbReference type="ARBA" id="ARBA00023163"/>
    </source>
</evidence>
<dbReference type="GO" id="GO:0034605">
    <property type="term" value="P:cellular response to heat"/>
    <property type="evidence" value="ECO:0000318"/>
    <property type="project" value="GO_Central"/>
</dbReference>
<evidence type="ECO:0000313" key="14">
    <source>
        <dbReference type="Proteomes" id="UP000215914"/>
    </source>
</evidence>
<dbReference type="PANTHER" id="PTHR10015:SF380">
    <property type="entry name" value="WINGED HELIX-TURN-HELIX DNA-BINDING DOMAIN, HEAT SHOCK TRANSCRIPTION FACTOR FAMILY-RELATED"/>
    <property type="match status" value="1"/>
</dbReference>
<evidence type="ECO:0000256" key="8">
    <source>
        <dbReference type="ARBA" id="ARBA00023242"/>
    </source>
</evidence>
<accession>A0A251V0U8</accession>
<dbReference type="GO" id="GO:0043565">
    <property type="term" value="F:sequence-specific DNA binding"/>
    <property type="evidence" value="ECO:0007669"/>
    <property type="project" value="InterPro"/>
</dbReference>
<keyword evidence="8" id="KW-0539">Nucleus</keyword>
<comment type="similarity">
    <text evidence="2 11">Belongs to the HSF family.</text>
</comment>
<dbReference type="GO" id="GO:0003700">
    <property type="term" value="F:DNA-binding transcription factor activity"/>
    <property type="evidence" value="ECO:0000318"/>
    <property type="project" value="GO_Central"/>
</dbReference>
<evidence type="ECO:0000256" key="2">
    <source>
        <dbReference type="ARBA" id="ARBA00006403"/>
    </source>
</evidence>
<evidence type="ECO:0000313" key="13">
    <source>
        <dbReference type="EMBL" id="OTG28893.1"/>
    </source>
</evidence>
<feature type="domain" description="HSF-type DNA-binding" evidence="12">
    <location>
        <begin position="116"/>
        <end position="140"/>
    </location>
</feature>
<dbReference type="PANTHER" id="PTHR10015">
    <property type="entry name" value="HEAT SHOCK TRANSCRIPTION FACTOR"/>
    <property type="match status" value="1"/>
</dbReference>
<keyword evidence="4" id="KW-0805">Transcription regulation</keyword>
<dbReference type="SUPFAM" id="SSF46785">
    <property type="entry name" value="Winged helix' DNA-binding domain"/>
    <property type="match status" value="1"/>
</dbReference>
<evidence type="ECO:0000256" key="5">
    <source>
        <dbReference type="ARBA" id="ARBA00023016"/>
    </source>
</evidence>
<evidence type="ECO:0000256" key="6">
    <source>
        <dbReference type="ARBA" id="ARBA00023125"/>
    </source>
</evidence>
<protein>
    <recommendedName>
        <fullName evidence="10">Heat stress transcription factor</fullName>
    </recommendedName>
</protein>
<keyword evidence="6 13" id="KW-0238">DNA-binding</keyword>
<dbReference type="OMA" id="TIETESY"/>
<evidence type="ECO:0000256" key="3">
    <source>
        <dbReference type="ARBA" id="ARBA00022553"/>
    </source>
</evidence>
<dbReference type="GO" id="GO:0005634">
    <property type="term" value="C:nucleus"/>
    <property type="evidence" value="ECO:0000318"/>
    <property type="project" value="GO_Central"/>
</dbReference>
<dbReference type="InterPro" id="IPR000232">
    <property type="entry name" value="HSF_DNA-bd"/>
</dbReference>
<dbReference type="Proteomes" id="UP000215914">
    <property type="component" value="Chromosome 4"/>
</dbReference>
<dbReference type="AlphaFoldDB" id="A0A251V0U8"/>
<dbReference type="SMART" id="SM00415">
    <property type="entry name" value="HSF"/>
    <property type="match status" value="1"/>
</dbReference>
<organism evidence="13 14">
    <name type="scientific">Helianthus annuus</name>
    <name type="common">Common sunflower</name>
    <dbReference type="NCBI Taxonomy" id="4232"/>
    <lineage>
        <taxon>Eukaryota</taxon>
        <taxon>Viridiplantae</taxon>
        <taxon>Streptophyta</taxon>
        <taxon>Embryophyta</taxon>
        <taxon>Tracheophyta</taxon>
        <taxon>Spermatophyta</taxon>
        <taxon>Magnoliopsida</taxon>
        <taxon>eudicotyledons</taxon>
        <taxon>Gunneridae</taxon>
        <taxon>Pentapetalae</taxon>
        <taxon>asterids</taxon>
        <taxon>campanulids</taxon>
        <taxon>Asterales</taxon>
        <taxon>Asteraceae</taxon>
        <taxon>Asteroideae</taxon>
        <taxon>Heliantheae alliance</taxon>
        <taxon>Heliantheae</taxon>
        <taxon>Helianthus</taxon>
    </lineage>
</organism>
<dbReference type="InterPro" id="IPR036388">
    <property type="entry name" value="WH-like_DNA-bd_sf"/>
</dbReference>
<evidence type="ECO:0000256" key="11">
    <source>
        <dbReference type="RuleBase" id="RU004020"/>
    </source>
</evidence>
<gene>
    <name evidence="13" type="ORF">HannXRQ_Chr04g0116311</name>
</gene>
<sequence length="386" mass="44897">MNPNSKFGFWYLLVSQAIHRTHGVQLLWLFPGKSSNTWCADVLKSLSFILQILIFRLNSSEFLPSYAQSNATSLPPFIAKTYEMVNDPLTDHIVSWSHNNRSFIVWDPPAFSGELLPRFFKHNNFSSFIRQLNTYGFKKIDPEQWEFANEDFIRDRPHLLKNIHRKKPVHSHSMQNVNIHEASSSSALTESERIQYKKDIYRLRLENKSLSLQFQTQQKEQHDIESAARALTERLKLAVKHQKDLLCTLDYTLQKPAQNLDTNDRKRRYLSEINDQMCSFDVQISETTSIDALLALDLELVEQLESCIMFWEDALTDVHQKSPINLETGYEECEIATTSEPVNTVGVNDGFWEQFMTENPGGSLTDNDSRGFDQYGTFWWKHEECK</sequence>
<evidence type="ECO:0000259" key="12">
    <source>
        <dbReference type="PROSITE" id="PS00434"/>
    </source>
</evidence>
<name>A0A251V0U8_HELAN</name>
<dbReference type="PROSITE" id="PS00434">
    <property type="entry name" value="HSF_DOMAIN"/>
    <property type="match status" value="1"/>
</dbReference>
<evidence type="ECO:0000256" key="4">
    <source>
        <dbReference type="ARBA" id="ARBA00023015"/>
    </source>
</evidence>
<comment type="function">
    <text evidence="9">DNA-binding protein that specifically binds heat shock promoter elements (HSE) and activates transcription.</text>
</comment>
<evidence type="ECO:0000256" key="1">
    <source>
        <dbReference type="ARBA" id="ARBA00004123"/>
    </source>
</evidence>
<keyword evidence="3" id="KW-0597">Phosphoprotein</keyword>
<dbReference type="FunFam" id="1.10.10.10:FF:000057">
    <property type="entry name" value="Heat shock transcription factor 1"/>
    <property type="match status" value="1"/>
</dbReference>
<evidence type="ECO:0000256" key="10">
    <source>
        <dbReference type="ARBA" id="ARBA00081483"/>
    </source>
</evidence>
<dbReference type="InterPro" id="IPR036390">
    <property type="entry name" value="WH_DNA-bd_sf"/>
</dbReference>
<proteinExistence type="inferred from homology"/>
<dbReference type="STRING" id="4232.A0A251V0U8"/>
<dbReference type="PRINTS" id="PR00056">
    <property type="entry name" value="HSFDOMAIN"/>
</dbReference>
<keyword evidence="5 13" id="KW-0346">Stress response</keyword>
<dbReference type="Pfam" id="PF00447">
    <property type="entry name" value="HSF_DNA-bind"/>
    <property type="match status" value="1"/>
</dbReference>
<keyword evidence="7" id="KW-0804">Transcription</keyword>
<evidence type="ECO:0000256" key="9">
    <source>
        <dbReference type="ARBA" id="ARBA00055747"/>
    </source>
</evidence>